<evidence type="ECO:0000313" key="5">
    <source>
        <dbReference type="EMBL" id="KAI9269315.1"/>
    </source>
</evidence>
<keyword evidence="2" id="KW-0812">Transmembrane</keyword>
<proteinExistence type="predicted"/>
<name>A0AAD5PG42_9FUNG</name>
<organism evidence="5 6">
    <name type="scientific">Phascolomyces articulosus</name>
    <dbReference type="NCBI Taxonomy" id="60185"/>
    <lineage>
        <taxon>Eukaryota</taxon>
        <taxon>Fungi</taxon>
        <taxon>Fungi incertae sedis</taxon>
        <taxon>Mucoromycota</taxon>
        <taxon>Mucoromycotina</taxon>
        <taxon>Mucoromycetes</taxon>
        <taxon>Mucorales</taxon>
        <taxon>Lichtheimiaceae</taxon>
        <taxon>Phascolomyces</taxon>
    </lineage>
</organism>
<feature type="compositionally biased region" description="Polar residues" evidence="1">
    <location>
        <begin position="161"/>
        <end position="174"/>
    </location>
</feature>
<sequence>MLIEAVQTGAELTSNNNIQTVSDFWMFVVYCLVVIVVVLFFLFYFNRALGQILTWLINQYTWRRYNAYIEVDSIRVTLLGARLLFKNLRYHSTNQSISIVKGHISIQYWLINVRKADSEKTDSSKSKLPCRIVCSMEGLEWFLYNNAPAYESMRSALGVPSSPSSPSTDQETPADSQQTSPSDPSPPPPTTPTRTEIRDPESQVPVETSLILRLMPIQFECTTGAIMIGNNELRSMIVGQYVQASGIWSVSESRAEMDQYKSVLDLTFRKPQISLKDNMDFTYAHPESTILPNKKKPFWQRTLNFIFSPFHALFHPAAKTRQFGHMQHMHEIMRAQRDSDRTTGHSTTFHEDYARVNNAIECSKMAVLYYADVPGPVPSTDVLGSSGVGIDVGNGGLPPEWGVRILMWNAMFHYGPWTDRQRTELQDYFFPNSHRNNVQTPYLKPGDLRTTTAFEFHVELMTEGTLRIPTREKSKDWKYETESADLDLGADGFYTRPYGWIDIKTGSGSTAKIVIPYVCAAEGFTSNVDIHLKDVDASTSVNYASLLQAKNLQLSIHMHSPIVWNAYREWEFCGSIREPQIFLLRDHVFLFQDLIKDWTSTPPADLLHFIPITYNFDINIHEPLIYLCVNEHNIISNPNALDDNAYIKLHTSKLRYTMSLPFVDFEPEINVIKFHADLDQFDVAISLQSSHTLSAFMEEENSQFGMSVSVGIEGSYEYYTSVDVLRHIESLNLNIKLDGVTCKLFGTVIRYILILKDNYAGQWINFSTIDEYRQRRQEPQKWQEMKKRQADAKPIQDPFEVYILVDIQDGSLLLPENLYDCSHYSQMDFQELQVELRNLDIYMDMYITVSPITWTRESYSDPSSKKAFVRSRNGRDQGNFLYIDELNIYAHRLFGPLPEIATYLCHWEFEVGRITGEVKPSFLLGTTNFAQTFVYDMIDEDNAVPAEIAPAADPDVTFVKASVKEIDVYLMNDHSVAKVNVDQGLELEFDNLVNEKYNQRVNVNIPALVATTLANQDHHMKQGLSSVENEFSWVEVARLSTGMNITVFRHSKEWRKMRNAQQNFIRAQDYATRRCTHLYESDHDSHAASHSSAEYHVGVLYAPPYRLFHHEEHGTGVDNEPNPGYLMRTPSHQPENYALRSFTGVTGASDVPSVGSYMSDWIDGHSYLDRRSRQSVKSNDDESFHTAYSNEPASRSPPPTGQDLETMEVYDHYSSDSMANSESDDDSSHIEDWAEDHQKGKVPEATSIPPSIPYSGYLNRYSVKAASPAGTRTRGFFHPYLPPPKTHFVPLKEGHRKKIGGFDTNAENKKKENPVFLFPGTDTLPNVNSPGSNDTFPNHEGDDGTGNEVVVTAILEATSPLQILMTPILVKIVQEVSEAINRYDWDLESMLDLLQIEYVGQLTRYLTDQFVCTRFAVSLPKTHFHFIQNVMLPDDLPSYKDGKSHINTQYDERDAMLCSADVILDSFSMIGSVKFEDEAYDEKQKSVAESKLVLRESRVHIDVGDLECKVQYVSERHESAHEPMVFGIPKSRQHTRSPSQNDMGHQEDDSTTELVVVDFAVRKFAFKWLGATKPNYFDLAIDDISTMIITEAVEILVGAVYSWLVFVDDFKSILQRFQGQRSRQIQMFIHELSSYSQHPSTVGDPLFLTKPATVLRLGSRNFRNDVGWKLLARMRYCLRTIDSGTRARLQYKLSQSMNSTPLSSKQMFENVVKSLSLWRSWEIGEDNILKCRLFTQPFNQRINVTESEQHISDIDKIVELLISSINMGKVRVETFEFSIFEEEQETDDNSISIGPVELSLETQYKRPPIGNDESTAPRTSSEVERNKQIKVPRDGYLDMVAKANVDSIHININPAILAFARHMLTVQRVFTAKLQSLAHATTINTTDLSVDTLPSNVSSINLDALVSRIDVVAQGLVTVQYIDVCARAQKLTMQSQVRGIQGSALFSNPKLTPLHIFSSSERAESDSGSGVRSSNKTSRRHGNSSSNRLILEAAGGIEYIDTRFYEMKTYKIIDELLVITLNGANVSANICQPTKTTRKQSRNSTEPSTIGNKEVLNVFSNIHKFHIHAPQSLLRLYEFIEDWRSEQGQRYEFLFQNLLNEWEEQRKVASSASYLKVADTQVASSSRRLEEERNDKNKVTSFEKKYDLKLQFLLNQFEVLFDLLPSLSVKYLIDDFFVMVNENQVRTLPVQKYAVQLSKQEIQLITKSNSPVGYPQKQIHEEYSGGTFSMPGIRCTGNLRSETKKGVNQLRLHFMVFVDFISLSLNVSMIDSFLTAQSLLGNEIGELIEVLSYDKEKRRKKDDLLATVAPSATPTTDIKYSMDVNLSGLRISAASPSALGVFESNGLEAHLSNDTSESDRVLWKVRGYNFALSLEHNTGLPPPSSSSTGSKSGQQHRNRLAYIVTDFEVQNHFPQDSTIPQDGSVQPFYVDVTRIQAVMQPIALGKLAEMYIYYDSELKKKKEMKKTELDQIATTTKRLVQSFKRDLPMKDEETMQSLWKGKLLSLTVQRIGIAVPLGAPFGPEHYHHHHHHHHHHHNYSPRETSALLLSVGSIHILTKNVEKSAATLEKISLQFVKRFDQNNEEHFLAERHPRMNQMHLPSIACHVYTRSQKPKQFIKIDAKVGGFEVDIDGAFSEYVNALNVIYVKSKDRVNAFTKANGGTNSSSSIDNTDSSSDNNSGSNQVVYLDLEGMFEYQSGVVRMYPKRHSGEAHRKRMRANKPGTSNENAAKMATIKVPGLTAWVTYQTPLGSLASSVQEAPRFHGDITIHESENILHPSLVQFLQEVIAGLKFGMQQSSERKAIRSATSTTTIPSPNSSSLENNINASLALRLSRTKLDLSCQPASKVVCSLSWDESEFLMHSLSNEETASRTMSCVGYIGNVSAIVKHHFSPEACLTACVDQLLMNAMLTSERGQDGSDSDVISIIVKMPSANVDVNVRHLQDLLILYSYWFDQNNINKQPQQPQPQFPQQQQQPVITIEGPPAPKPFSRYVSMHIGVIALSVDLGQAIGKITLSPENLGVTSHHVPSDSKALSMSLDKIRVTSEGRLSGDAHFDHLMLQLAFYDIKVPGEQRAPSLLLFMDEFRATFEYEFQHLLDIIQEPIELRAQLIAKNGSHELDISARVRPLLACISIKAVPVIITMYKRFTELLEKKKAEAGIQDTLTSLQQPSSFTPEQSPTTTQVESPSPLRPSTSLAHISSSIDVRLDSVEIIIYPSQFQDVDNVELCAYDMQLVLQQNMEFMDNSQQEEEHRTLAIRLAGAALMKNVSGVKLMVKRNTAKEKERQAVAESIAAGGTSIGSTITGEGSRTLASVTSTPRLASVPPAKQAAESGGGGVSIFGIPSVAIHMESNQFQRQVEHIFSASFGGRVNVSLNLGLIRYLQELANMFTSQMERALQHDTASRRPSGVPTEDANSFDSGVAVNQTRAPSPVTTSRAAGTETTDGDNGLVYKSNAPVNFNPQLQIMGDATPPVEWLGFKRERLPALVHENITLVLDQLVHTLYEMYEKQ</sequence>
<dbReference type="Proteomes" id="UP001209540">
    <property type="component" value="Unassembled WGS sequence"/>
</dbReference>
<feature type="region of interest" description="Disordered" evidence="1">
    <location>
        <begin position="1805"/>
        <end position="1825"/>
    </location>
</feature>
<feature type="region of interest" description="Disordered" evidence="1">
    <location>
        <begin position="3166"/>
        <end position="3195"/>
    </location>
</feature>
<gene>
    <name evidence="5" type="ORF">BDA99DRAFT_348390</name>
</gene>
<feature type="transmembrane region" description="Helical" evidence="2">
    <location>
        <begin position="24"/>
        <end position="45"/>
    </location>
</feature>
<keyword evidence="2" id="KW-0472">Membrane</keyword>
<protein>
    <recommendedName>
        <fullName evidence="7">Fermentation associated protein</fullName>
    </recommendedName>
</protein>
<feature type="region of interest" description="Disordered" evidence="1">
    <location>
        <begin position="2376"/>
        <end position="2395"/>
    </location>
</feature>
<feature type="domain" description="Csf1 N-terminal" evidence="3">
    <location>
        <begin position="38"/>
        <end position="782"/>
    </location>
</feature>
<comment type="caution">
    <text evidence="5">The sequence shown here is derived from an EMBL/GenBank/DDBJ whole genome shotgun (WGS) entry which is preliminary data.</text>
</comment>
<dbReference type="GO" id="GO:0016020">
    <property type="term" value="C:membrane"/>
    <property type="evidence" value="ECO:0007669"/>
    <property type="project" value="InterPro"/>
</dbReference>
<evidence type="ECO:0000313" key="6">
    <source>
        <dbReference type="Proteomes" id="UP001209540"/>
    </source>
</evidence>
<dbReference type="InterPro" id="IPR048636">
    <property type="entry name" value="Csf1_N"/>
</dbReference>
<evidence type="ECO:0000256" key="2">
    <source>
        <dbReference type="SAM" id="Phobius"/>
    </source>
</evidence>
<dbReference type="Pfam" id="PF25038">
    <property type="entry name" value="Csf1_C"/>
    <property type="match status" value="2"/>
</dbReference>
<evidence type="ECO:0000256" key="1">
    <source>
        <dbReference type="SAM" id="MobiDB-lite"/>
    </source>
</evidence>
<dbReference type="PANTHER" id="PTHR32085:SF3">
    <property type="entry name" value="PROTEIN CSF1"/>
    <property type="match status" value="1"/>
</dbReference>
<dbReference type="InterPro" id="IPR029636">
    <property type="entry name" value="Csf1"/>
</dbReference>
<evidence type="ECO:0000259" key="3">
    <source>
        <dbReference type="Pfam" id="PF21678"/>
    </source>
</evidence>
<feature type="compositionally biased region" description="Basic and acidic residues" evidence="1">
    <location>
        <begin position="1172"/>
        <end position="1184"/>
    </location>
</feature>
<dbReference type="Pfam" id="PF21678">
    <property type="entry name" value="Csf1_N"/>
    <property type="match status" value="1"/>
</dbReference>
<feature type="region of interest" description="Disordered" evidence="1">
    <location>
        <begin position="155"/>
        <end position="203"/>
    </location>
</feature>
<feature type="region of interest" description="Disordered" evidence="1">
    <location>
        <begin position="2658"/>
        <end position="2682"/>
    </location>
</feature>
<feature type="region of interest" description="Disordered" evidence="1">
    <location>
        <begin position="1958"/>
        <end position="1985"/>
    </location>
</feature>
<dbReference type="GO" id="GO:0006113">
    <property type="term" value="P:fermentation"/>
    <property type="evidence" value="ECO:0007669"/>
    <property type="project" value="InterPro"/>
</dbReference>
<feature type="compositionally biased region" description="Low complexity" evidence="1">
    <location>
        <begin position="2660"/>
        <end position="2682"/>
    </location>
</feature>
<dbReference type="EMBL" id="JAIXMP010000008">
    <property type="protein sequence ID" value="KAI9269315.1"/>
    <property type="molecule type" value="Genomic_DNA"/>
</dbReference>
<dbReference type="PANTHER" id="PTHR32085">
    <property type="entry name" value="PROTEIN CSF1"/>
    <property type="match status" value="1"/>
</dbReference>
<accession>A0AAD5PG42</accession>
<feature type="compositionally biased region" description="Polar residues" evidence="1">
    <location>
        <begin position="3422"/>
        <end position="3442"/>
    </location>
</feature>
<keyword evidence="6" id="KW-1185">Reference proteome</keyword>
<keyword evidence="2" id="KW-1133">Transmembrane helix</keyword>
<feature type="region of interest" description="Disordered" evidence="1">
    <location>
        <begin position="1172"/>
        <end position="1204"/>
    </location>
</feature>
<evidence type="ECO:0008006" key="7">
    <source>
        <dbReference type="Google" id="ProtNLM"/>
    </source>
</evidence>
<evidence type="ECO:0000259" key="4">
    <source>
        <dbReference type="Pfam" id="PF25038"/>
    </source>
</evidence>
<feature type="region of interest" description="Disordered" evidence="1">
    <location>
        <begin position="3422"/>
        <end position="3449"/>
    </location>
</feature>
<feature type="region of interest" description="Disordered" evidence="1">
    <location>
        <begin position="3315"/>
        <end position="3334"/>
    </location>
</feature>
<feature type="domain" description="Csf1 C-terminal region" evidence="4">
    <location>
        <begin position="3336"/>
        <end position="3508"/>
    </location>
</feature>
<reference evidence="5" key="2">
    <citation type="submission" date="2023-02" db="EMBL/GenBank/DDBJ databases">
        <authorList>
            <consortium name="DOE Joint Genome Institute"/>
            <person name="Mondo S.J."/>
            <person name="Chang Y."/>
            <person name="Wang Y."/>
            <person name="Ahrendt S."/>
            <person name="Andreopoulos W."/>
            <person name="Barry K."/>
            <person name="Beard J."/>
            <person name="Benny G.L."/>
            <person name="Blankenship S."/>
            <person name="Bonito G."/>
            <person name="Cuomo C."/>
            <person name="Desiro A."/>
            <person name="Gervers K.A."/>
            <person name="Hundley H."/>
            <person name="Kuo A."/>
            <person name="LaButti K."/>
            <person name="Lang B.F."/>
            <person name="Lipzen A."/>
            <person name="O'Donnell K."/>
            <person name="Pangilinan J."/>
            <person name="Reynolds N."/>
            <person name="Sandor L."/>
            <person name="Smith M.W."/>
            <person name="Tsang A."/>
            <person name="Grigoriev I.V."/>
            <person name="Stajich J.E."/>
            <person name="Spatafora J.W."/>
        </authorList>
    </citation>
    <scope>NUCLEOTIDE SEQUENCE</scope>
    <source>
        <strain evidence="5">RSA 2281</strain>
    </source>
</reference>
<reference evidence="5" key="1">
    <citation type="journal article" date="2022" name="IScience">
        <title>Evolution of zygomycete secretomes and the origins of terrestrial fungal ecologies.</title>
        <authorList>
            <person name="Chang Y."/>
            <person name="Wang Y."/>
            <person name="Mondo S."/>
            <person name="Ahrendt S."/>
            <person name="Andreopoulos W."/>
            <person name="Barry K."/>
            <person name="Beard J."/>
            <person name="Benny G.L."/>
            <person name="Blankenship S."/>
            <person name="Bonito G."/>
            <person name="Cuomo C."/>
            <person name="Desiro A."/>
            <person name="Gervers K.A."/>
            <person name="Hundley H."/>
            <person name="Kuo A."/>
            <person name="LaButti K."/>
            <person name="Lang B.F."/>
            <person name="Lipzen A."/>
            <person name="O'Donnell K."/>
            <person name="Pangilinan J."/>
            <person name="Reynolds N."/>
            <person name="Sandor L."/>
            <person name="Smith M.E."/>
            <person name="Tsang A."/>
            <person name="Grigoriev I.V."/>
            <person name="Stajich J.E."/>
            <person name="Spatafora J.W."/>
        </authorList>
    </citation>
    <scope>NUCLEOTIDE SEQUENCE</scope>
    <source>
        <strain evidence="5">RSA 2281</strain>
    </source>
</reference>
<dbReference type="InterPro" id="IPR056779">
    <property type="entry name" value="Csf1_C"/>
</dbReference>
<feature type="domain" description="Csf1 C-terminal region" evidence="4">
    <location>
        <begin position="2735"/>
        <end position="3055"/>
    </location>
</feature>